<gene>
    <name evidence="3" type="ORF">DHV72_06580</name>
</gene>
<reference evidence="3 4" key="1">
    <citation type="journal article" date="2018" name="Nat. Biotechnol.">
        <title>A standardized bacterial taxonomy based on genome phylogeny substantially revises the tree of life.</title>
        <authorList>
            <person name="Parks D.H."/>
            <person name="Chuvochina M."/>
            <person name="Waite D.W."/>
            <person name="Rinke C."/>
            <person name="Skarshewski A."/>
            <person name="Chaumeil P.A."/>
            <person name="Hugenholtz P."/>
        </authorList>
    </citation>
    <scope>NUCLEOTIDE SEQUENCE [LARGE SCALE GENOMIC DNA]</scope>
    <source>
        <strain evidence="3">UBA11264</strain>
    </source>
</reference>
<evidence type="ECO:0000256" key="1">
    <source>
        <dbReference type="SAM" id="MobiDB-lite"/>
    </source>
</evidence>
<feature type="compositionally biased region" description="Basic and acidic residues" evidence="1">
    <location>
        <begin position="63"/>
        <end position="78"/>
    </location>
</feature>
<evidence type="ECO:0008006" key="5">
    <source>
        <dbReference type="Google" id="ProtNLM"/>
    </source>
</evidence>
<dbReference type="EMBL" id="DPSM01000012">
    <property type="protein sequence ID" value="HCJ99681.1"/>
    <property type="molecule type" value="Genomic_DNA"/>
</dbReference>
<feature type="signal peptide" evidence="2">
    <location>
        <begin position="1"/>
        <end position="21"/>
    </location>
</feature>
<dbReference type="Proteomes" id="UP000262210">
    <property type="component" value="Unassembled WGS sequence"/>
</dbReference>
<feature type="region of interest" description="Disordered" evidence="1">
    <location>
        <begin position="23"/>
        <end position="78"/>
    </location>
</feature>
<evidence type="ECO:0000313" key="4">
    <source>
        <dbReference type="Proteomes" id="UP000262210"/>
    </source>
</evidence>
<feature type="chain" id="PRO_5039527968" description="Acid shock protein" evidence="2">
    <location>
        <begin position="22"/>
        <end position="78"/>
    </location>
</feature>
<dbReference type="AlphaFoldDB" id="A0A9C7QVM9"/>
<dbReference type="RefSeq" id="WP_278430715.1">
    <property type="nucleotide sequence ID" value="NZ_DPSM01000012.1"/>
</dbReference>
<proteinExistence type="predicted"/>
<evidence type="ECO:0000256" key="2">
    <source>
        <dbReference type="SAM" id="SignalP"/>
    </source>
</evidence>
<organism evidence="3 4">
    <name type="scientific">Serratia grimesii</name>
    <dbReference type="NCBI Taxonomy" id="82995"/>
    <lineage>
        <taxon>Bacteria</taxon>
        <taxon>Pseudomonadati</taxon>
        <taxon>Pseudomonadota</taxon>
        <taxon>Gammaproteobacteria</taxon>
        <taxon>Enterobacterales</taxon>
        <taxon>Yersiniaceae</taxon>
        <taxon>Serratia</taxon>
    </lineage>
</organism>
<keyword evidence="2" id="KW-0732">Signal</keyword>
<name>A0A9C7QVM9_9GAMM</name>
<evidence type="ECO:0000313" key="3">
    <source>
        <dbReference type="EMBL" id="HCJ99681.1"/>
    </source>
</evidence>
<comment type="caution">
    <text evidence="3">The sequence shown here is derived from an EMBL/GenBank/DDBJ whole genome shotgun (WGS) entry which is preliminary data.</text>
</comment>
<accession>A0A9C7QVM9</accession>
<feature type="compositionally biased region" description="Basic residues" evidence="1">
    <location>
        <begin position="37"/>
        <end position="62"/>
    </location>
</feature>
<protein>
    <recommendedName>
        <fullName evidence="5">Acid shock protein</fullName>
    </recommendedName>
</protein>
<sequence>MKKLLFVISAVLVLNCTSVFAAPPVSEYNGKPVIHQNNKKPHSNKVQPKPHHNKKSLRKPHKKAPEKQAPEFRHAHND</sequence>